<dbReference type="Gene3D" id="3.90.245.10">
    <property type="entry name" value="Ribonucleoside hydrolase-like"/>
    <property type="match status" value="1"/>
</dbReference>
<proteinExistence type="predicted"/>
<dbReference type="InterPro" id="IPR036452">
    <property type="entry name" value="Ribo_hydro-like"/>
</dbReference>
<accession>A0A8H4IP26</accession>
<evidence type="ECO:0000313" key="2">
    <source>
        <dbReference type="Proteomes" id="UP000572817"/>
    </source>
</evidence>
<dbReference type="PANTHER" id="PTHR43264">
    <property type="match status" value="1"/>
</dbReference>
<dbReference type="CDD" id="cd02652">
    <property type="entry name" value="nuc_hydro_2"/>
    <property type="match status" value="1"/>
</dbReference>
<keyword evidence="1" id="KW-0378">Hydrolase</keyword>
<reference evidence="1" key="1">
    <citation type="submission" date="2020-04" db="EMBL/GenBank/DDBJ databases">
        <title>Genome Assembly and Annotation of Botryosphaeria dothidea sdau 11-99, a Latent Pathogen of Apple Fruit Ring Rot in China.</title>
        <authorList>
            <person name="Yu C."/>
            <person name="Diao Y."/>
            <person name="Lu Q."/>
            <person name="Zhao J."/>
            <person name="Cui S."/>
            <person name="Peng C."/>
            <person name="He B."/>
            <person name="Liu H."/>
        </authorList>
    </citation>
    <scope>NUCLEOTIDE SEQUENCE [LARGE SCALE GENOMIC DNA]</scope>
    <source>
        <strain evidence="1">Sdau11-99</strain>
    </source>
</reference>
<dbReference type="OrthoDB" id="187522at2759"/>
<dbReference type="SUPFAM" id="SSF53590">
    <property type="entry name" value="Nucleoside hydrolase"/>
    <property type="match status" value="1"/>
</dbReference>
<sequence>MLPAHLLQLSDSLRSVVLAMDSFLSPRRLLRLALTSLPLISPAVAKKNLIVDTDLFSDVDDAGGLLLAATSPDVNLLAVNVNYPSSYSVLAASAIVAHYGHADLPIGIVRPLTNDSFFDDFYWELGEYASKVAHGWSDGSLLWGEADNAWDPVTLYRKILAGQEDGSVTIASIGFFDNLSALLNSTADTYSNSSGRNLVSNKVSELIIMGGGYPSGYEYNFWGSNSSLTAHVVNNWPGRITFSGSELGGNVTSGAPLTVQGPENDPVAAAYRWYTGYNKSRFSWDPLTVLYACQGLGNLFEYGNDLGYNYVHPNGSNAWVYDETVTDQHWLQLKVDNETAAQELDRLFLEGAASAA</sequence>
<dbReference type="GO" id="GO:0016799">
    <property type="term" value="F:hydrolase activity, hydrolyzing N-glycosyl compounds"/>
    <property type="evidence" value="ECO:0007669"/>
    <property type="project" value="InterPro"/>
</dbReference>
<evidence type="ECO:0000313" key="1">
    <source>
        <dbReference type="EMBL" id="KAF4305075.1"/>
    </source>
</evidence>
<comment type="caution">
    <text evidence="1">The sequence shown here is derived from an EMBL/GenBank/DDBJ whole genome shotgun (WGS) entry which is preliminary data.</text>
</comment>
<dbReference type="Proteomes" id="UP000572817">
    <property type="component" value="Unassembled WGS sequence"/>
</dbReference>
<name>A0A8H4IP26_9PEZI</name>
<dbReference type="EMBL" id="WWBZ02000040">
    <property type="protein sequence ID" value="KAF4305075.1"/>
    <property type="molecule type" value="Genomic_DNA"/>
</dbReference>
<protein>
    <submittedName>
        <fullName evidence="1">Inosine uridine-preferring nucleoside hydrolase protein</fullName>
    </submittedName>
</protein>
<keyword evidence="2" id="KW-1185">Reference proteome</keyword>
<gene>
    <name evidence="1" type="ORF">GTA08_BOTSDO06404</name>
</gene>
<dbReference type="PANTHER" id="PTHR43264:SF1">
    <property type="entry name" value="INOSINE_URIDINE-PREFERRING NUCLEOSIDE HYDROLASE DOMAIN-CONTAINING PROTEIN"/>
    <property type="match status" value="1"/>
</dbReference>
<dbReference type="AlphaFoldDB" id="A0A8H4IP26"/>
<organism evidence="1 2">
    <name type="scientific">Botryosphaeria dothidea</name>
    <dbReference type="NCBI Taxonomy" id="55169"/>
    <lineage>
        <taxon>Eukaryota</taxon>
        <taxon>Fungi</taxon>
        <taxon>Dikarya</taxon>
        <taxon>Ascomycota</taxon>
        <taxon>Pezizomycotina</taxon>
        <taxon>Dothideomycetes</taxon>
        <taxon>Dothideomycetes incertae sedis</taxon>
        <taxon>Botryosphaeriales</taxon>
        <taxon>Botryosphaeriaceae</taxon>
        <taxon>Botryosphaeria</taxon>
    </lineage>
</organism>